<evidence type="ECO:0000256" key="1">
    <source>
        <dbReference type="SAM" id="MobiDB-lite"/>
    </source>
</evidence>
<dbReference type="RefSeq" id="WP_270026020.1">
    <property type="nucleotide sequence ID" value="NZ_JAPDDP010000025.1"/>
</dbReference>
<keyword evidence="4" id="KW-1185">Reference proteome</keyword>
<evidence type="ECO:0000313" key="3">
    <source>
        <dbReference type="EMBL" id="MDA0181671.1"/>
    </source>
</evidence>
<feature type="compositionally biased region" description="Pro residues" evidence="1">
    <location>
        <begin position="291"/>
        <end position="313"/>
    </location>
</feature>
<name>A0A9X3S9N5_9ACTN</name>
<gene>
    <name evidence="3" type="ORF">OJ997_15300</name>
</gene>
<feature type="signal peptide" evidence="2">
    <location>
        <begin position="1"/>
        <end position="21"/>
    </location>
</feature>
<keyword evidence="2" id="KW-0732">Signal</keyword>
<feature type="region of interest" description="Disordered" evidence="1">
    <location>
        <begin position="285"/>
        <end position="319"/>
    </location>
</feature>
<dbReference type="Gene3D" id="2.120.10.30">
    <property type="entry name" value="TolB, C-terminal domain"/>
    <property type="match status" value="1"/>
</dbReference>
<dbReference type="SUPFAM" id="SSF69322">
    <property type="entry name" value="Tricorn protease domain 2"/>
    <property type="match status" value="1"/>
</dbReference>
<evidence type="ECO:0000313" key="4">
    <source>
        <dbReference type="Proteomes" id="UP001147653"/>
    </source>
</evidence>
<protein>
    <submittedName>
        <fullName evidence="3">Uncharacterized protein</fullName>
    </submittedName>
</protein>
<accession>A0A9X3S9N5</accession>
<dbReference type="InterPro" id="IPR011042">
    <property type="entry name" value="6-blade_b-propeller_TolB-like"/>
</dbReference>
<proteinExistence type="predicted"/>
<dbReference type="AlphaFoldDB" id="A0A9X3S9N5"/>
<sequence length="398" mass="41928">MRLSPLALVLTALALPATAQADSISYIKGGDVWIASPDGSNQTRITTSGAYKAVSQGDDGTLVAVSDRDLYRLDRTTGAVLNEINTPLGIGWFGPWEPAVSPDGTKVAYELRDINGYPAVAYSNTDGSIQSRPLHTGWTWPSWIDNTWLVHSEKPNALAEDTIVRAVGSPNNEGTPWFTHPGRTPLADVDIKGDLFAGITNDTILTVFRFTGEPGTGAVDGCFQYENPSGGKFTGPAFSPDARALVWGEGDGIWRGDMPNLSGGCIAPPDGRLIIPGAYNPDWSPAAVPVPQTPPPPAPPAPPAPPVPVPPAAKPMTLSTAKQSLKTALKQGITVTLANATAKTKVTASYKKKVVASGTGTTKVTLKFTKKAAKDLKRKRSVKLTLKAGAVTKTLTLK</sequence>
<comment type="caution">
    <text evidence="3">The sequence shown here is derived from an EMBL/GenBank/DDBJ whole genome shotgun (WGS) entry which is preliminary data.</text>
</comment>
<dbReference type="Proteomes" id="UP001147653">
    <property type="component" value="Unassembled WGS sequence"/>
</dbReference>
<reference evidence="3" key="1">
    <citation type="submission" date="2022-10" db="EMBL/GenBank/DDBJ databases">
        <title>The WGS of Solirubrobacter phytolaccae KCTC 29190.</title>
        <authorList>
            <person name="Jiang Z."/>
        </authorList>
    </citation>
    <scope>NUCLEOTIDE SEQUENCE</scope>
    <source>
        <strain evidence="3">KCTC 29190</strain>
    </source>
</reference>
<organism evidence="3 4">
    <name type="scientific">Solirubrobacter phytolaccae</name>
    <dbReference type="NCBI Taxonomy" id="1404360"/>
    <lineage>
        <taxon>Bacteria</taxon>
        <taxon>Bacillati</taxon>
        <taxon>Actinomycetota</taxon>
        <taxon>Thermoleophilia</taxon>
        <taxon>Solirubrobacterales</taxon>
        <taxon>Solirubrobacteraceae</taxon>
        <taxon>Solirubrobacter</taxon>
    </lineage>
</organism>
<dbReference type="EMBL" id="JAPDDP010000025">
    <property type="protein sequence ID" value="MDA0181671.1"/>
    <property type="molecule type" value="Genomic_DNA"/>
</dbReference>
<feature type="chain" id="PRO_5040870990" evidence="2">
    <location>
        <begin position="22"/>
        <end position="398"/>
    </location>
</feature>
<evidence type="ECO:0000256" key="2">
    <source>
        <dbReference type="SAM" id="SignalP"/>
    </source>
</evidence>